<dbReference type="OrthoDB" id="10071381at2759"/>
<proteinExistence type="predicted"/>
<dbReference type="RefSeq" id="XP_020473316.1">
    <property type="nucleotide sequence ID" value="XM_020617660.1"/>
</dbReference>
<feature type="compositionally biased region" description="Polar residues" evidence="4">
    <location>
        <begin position="265"/>
        <end position="280"/>
    </location>
</feature>
<evidence type="ECO:0000313" key="7">
    <source>
        <dbReference type="Ensembl" id="ENSMALP00000011103.1"/>
    </source>
</evidence>
<dbReference type="GO" id="GO:0030893">
    <property type="term" value="C:meiotic cohesin complex"/>
    <property type="evidence" value="ECO:0007669"/>
    <property type="project" value="TreeGrafter"/>
</dbReference>
<evidence type="ECO:0008006" key="9">
    <source>
        <dbReference type="Google" id="ProtNLM"/>
    </source>
</evidence>
<feature type="compositionally biased region" description="Low complexity" evidence="4">
    <location>
        <begin position="171"/>
        <end position="186"/>
    </location>
</feature>
<accession>A0A3Q3IZ90</accession>
<dbReference type="Pfam" id="PF04824">
    <property type="entry name" value="Rad21_Rec8"/>
    <property type="match status" value="1"/>
</dbReference>
<dbReference type="GO" id="GO:0051177">
    <property type="term" value="P:meiotic sister chromatid cohesion"/>
    <property type="evidence" value="ECO:0007669"/>
    <property type="project" value="TreeGrafter"/>
</dbReference>
<reference evidence="7" key="1">
    <citation type="submission" date="2025-08" db="UniProtKB">
        <authorList>
            <consortium name="Ensembl"/>
        </authorList>
    </citation>
    <scope>IDENTIFICATION</scope>
</reference>
<dbReference type="Ensembl" id="ENSMALT00000011342.1">
    <property type="protein sequence ID" value="ENSMALP00000011103.1"/>
    <property type="gene ID" value="ENSMALG00000007906.1"/>
</dbReference>
<sequence length="595" mass="66382">MFYYPTVLRRHTGCFSTIWLVATKGIKVPRREFLKVNIIRTCEDIMNYILARVPPPLPDLPRPRFSLYLSSQLQYGIIVVYHRQCAILLEELHTIVAQLLKQRTSQKIDMDDQRKFQVFPDALAVLEETEGASDPLFGVMYMQDALPSPSALIKRHEEYVKKASPVRPGLASPAAAAPESAITASPETITLREPEPATIPTAEFEGVDLVESHPDIYDILLAEEDDFPEKVEIPGEEVTPAEQKREVERERREGDLEMERRKELTGSTLEVQPASLTSEDAISLPQEEPAVSVEKPGSPADQLTPVSVPALPSPPSAAKEHRRPSPELEGVPTPEERERKKRKKRQLIFFDPETQIPQDVLQQQISNPLTSTRRPAFPVLSSHRHQSAADLLDKPCTFLPENIQFLWRQAATITPVSGSDLQIGERGPESTDSEKERECEMVEAAEAAEREQERVGRSLEEVPRDLSEAEISDISGLGALPIEGAEQKEVTREISPVYTPDIEGVSRTVSTLPDIPEAADESVETAVEEIPGLLPELPEHEGESVLFHSLLPPEVDRRAVSIIFQRLLENLSAKKVCAEQVEPYGDILIYPGPSF</sequence>
<dbReference type="Proteomes" id="UP000261600">
    <property type="component" value="Unplaced"/>
</dbReference>
<keyword evidence="3" id="KW-0539">Nucleus</keyword>
<dbReference type="STRING" id="43700.ENSMALP00000011103"/>
<organism evidence="7 8">
    <name type="scientific">Monopterus albus</name>
    <name type="common">Swamp eel</name>
    <dbReference type="NCBI Taxonomy" id="43700"/>
    <lineage>
        <taxon>Eukaryota</taxon>
        <taxon>Metazoa</taxon>
        <taxon>Chordata</taxon>
        <taxon>Craniata</taxon>
        <taxon>Vertebrata</taxon>
        <taxon>Euteleostomi</taxon>
        <taxon>Actinopterygii</taxon>
        <taxon>Neopterygii</taxon>
        <taxon>Teleostei</taxon>
        <taxon>Neoteleostei</taxon>
        <taxon>Acanthomorphata</taxon>
        <taxon>Anabantaria</taxon>
        <taxon>Synbranchiformes</taxon>
        <taxon>Synbranchidae</taxon>
        <taxon>Monopterus</taxon>
    </lineage>
</organism>
<reference evidence="7" key="2">
    <citation type="submission" date="2025-09" db="UniProtKB">
        <authorList>
            <consortium name="Ensembl"/>
        </authorList>
    </citation>
    <scope>IDENTIFICATION</scope>
</reference>
<evidence type="ECO:0000259" key="5">
    <source>
        <dbReference type="Pfam" id="PF04824"/>
    </source>
</evidence>
<evidence type="ECO:0000313" key="8">
    <source>
        <dbReference type="Proteomes" id="UP000261600"/>
    </source>
</evidence>
<dbReference type="InterPro" id="IPR006909">
    <property type="entry name" value="Rad21/Rec8_C_eu"/>
</dbReference>
<dbReference type="Pfam" id="PF04825">
    <property type="entry name" value="Rad21_Rec8_N"/>
    <property type="match status" value="1"/>
</dbReference>
<comment type="subcellular location">
    <subcellularLocation>
        <location evidence="1">Nucleus</location>
    </subcellularLocation>
</comment>
<evidence type="ECO:0000256" key="1">
    <source>
        <dbReference type="ARBA" id="ARBA00004123"/>
    </source>
</evidence>
<dbReference type="GO" id="GO:0007059">
    <property type="term" value="P:chromosome segregation"/>
    <property type="evidence" value="ECO:0007669"/>
    <property type="project" value="UniProtKB-KW"/>
</dbReference>
<protein>
    <recommendedName>
        <fullName evidence="9">Rad21/Rec8-like protein N-terminal domain-containing protein</fullName>
    </recommendedName>
</protein>
<dbReference type="AlphaFoldDB" id="A0A3Q3IZ90"/>
<dbReference type="PANTHER" id="PTHR12585">
    <property type="entry name" value="SCC1 / RAD21 FAMILY MEMBER"/>
    <property type="match status" value="1"/>
</dbReference>
<dbReference type="InterPro" id="IPR006910">
    <property type="entry name" value="Rad21_Rec8_N"/>
</dbReference>
<feature type="compositionally biased region" description="Basic and acidic residues" evidence="4">
    <location>
        <begin position="242"/>
        <end position="264"/>
    </location>
</feature>
<dbReference type="GO" id="GO:0003682">
    <property type="term" value="F:chromatin binding"/>
    <property type="evidence" value="ECO:0007669"/>
    <property type="project" value="TreeGrafter"/>
</dbReference>
<feature type="region of interest" description="Disordered" evidence="4">
    <location>
        <begin position="227"/>
        <end position="355"/>
    </location>
</feature>
<feature type="domain" description="Rad21/Rec8-like protein C-terminal eukaryotic" evidence="5">
    <location>
        <begin position="544"/>
        <end position="595"/>
    </location>
</feature>
<keyword evidence="8" id="KW-1185">Reference proteome</keyword>
<dbReference type="KEGG" id="malb:109970236"/>
<dbReference type="GO" id="GO:0005634">
    <property type="term" value="C:nucleus"/>
    <property type="evidence" value="ECO:0007669"/>
    <property type="project" value="UniProtKB-SubCell"/>
</dbReference>
<evidence type="ECO:0000259" key="6">
    <source>
        <dbReference type="Pfam" id="PF04825"/>
    </source>
</evidence>
<dbReference type="GeneID" id="109970236"/>
<name>A0A3Q3IZ90_MONAL</name>
<evidence type="ECO:0000256" key="4">
    <source>
        <dbReference type="SAM" id="MobiDB-lite"/>
    </source>
</evidence>
<feature type="domain" description="Rad21/Rec8-like protein N-terminal" evidence="6">
    <location>
        <begin position="1"/>
        <end position="114"/>
    </location>
</feature>
<evidence type="ECO:0000256" key="2">
    <source>
        <dbReference type="ARBA" id="ARBA00022829"/>
    </source>
</evidence>
<feature type="region of interest" description="Disordered" evidence="4">
    <location>
        <begin position="169"/>
        <end position="188"/>
    </location>
</feature>
<dbReference type="PANTHER" id="PTHR12585:SF27">
    <property type="entry name" value="MEIOTIC RECOMBINATION PROTEIN REC8 HOMOLOG"/>
    <property type="match status" value="1"/>
</dbReference>
<evidence type="ECO:0000256" key="3">
    <source>
        <dbReference type="ARBA" id="ARBA00023242"/>
    </source>
</evidence>
<dbReference type="InterPro" id="IPR039781">
    <property type="entry name" value="Rad21/Rec8-like"/>
</dbReference>
<keyword evidence="2" id="KW-0159">Chromosome partition</keyword>
<dbReference type="GO" id="GO:0006302">
    <property type="term" value="P:double-strand break repair"/>
    <property type="evidence" value="ECO:0007669"/>
    <property type="project" value="TreeGrafter"/>
</dbReference>